<name>A0A1M7MAV9_9BACT</name>
<feature type="compositionally biased region" description="Polar residues" evidence="1">
    <location>
        <begin position="67"/>
        <end position="79"/>
    </location>
</feature>
<accession>A0A1M7MAV9</accession>
<feature type="region of interest" description="Disordered" evidence="1">
    <location>
        <begin position="45"/>
        <end position="79"/>
    </location>
</feature>
<protein>
    <recommendedName>
        <fullName evidence="4">RHS repeat-associated core domain-containing protein</fullName>
    </recommendedName>
</protein>
<evidence type="ECO:0000256" key="1">
    <source>
        <dbReference type="SAM" id="MobiDB-lite"/>
    </source>
</evidence>
<reference evidence="2 3" key="1">
    <citation type="submission" date="2016-11" db="EMBL/GenBank/DDBJ databases">
        <authorList>
            <person name="Jaros S."/>
            <person name="Januszkiewicz K."/>
            <person name="Wedrychowicz H."/>
        </authorList>
    </citation>
    <scope>NUCLEOTIDE SEQUENCE [LARGE SCALE GENOMIC DNA]</scope>
    <source>
        <strain evidence="2 3">CGMCC 1.6102</strain>
    </source>
</reference>
<sequence>MPQWSPYNFVFDNPLRMVDPTGLAPDDWVKDKEGKVEWRENVNSAEDLDPQSGDQYLGKSGIGLDETSGNTLVYNSDSRGPSVYCNRWGYHSRHGNFSLEYNSQCILRDNFLWHKNWYSTVEKPSHGNPKPKPR</sequence>
<dbReference type="AlphaFoldDB" id="A0A1M7MAV9"/>
<evidence type="ECO:0000313" key="3">
    <source>
        <dbReference type="Proteomes" id="UP000184513"/>
    </source>
</evidence>
<organism evidence="2 3">
    <name type="scientific">Cyclobacterium lianum</name>
    <dbReference type="NCBI Taxonomy" id="388280"/>
    <lineage>
        <taxon>Bacteria</taxon>
        <taxon>Pseudomonadati</taxon>
        <taxon>Bacteroidota</taxon>
        <taxon>Cytophagia</taxon>
        <taxon>Cytophagales</taxon>
        <taxon>Cyclobacteriaceae</taxon>
        <taxon>Cyclobacterium</taxon>
    </lineage>
</organism>
<dbReference type="EMBL" id="FRCY01000004">
    <property type="protein sequence ID" value="SHM87851.1"/>
    <property type="molecule type" value="Genomic_DNA"/>
</dbReference>
<keyword evidence="3" id="KW-1185">Reference proteome</keyword>
<evidence type="ECO:0000313" key="2">
    <source>
        <dbReference type="EMBL" id="SHM87851.1"/>
    </source>
</evidence>
<evidence type="ECO:0008006" key="4">
    <source>
        <dbReference type="Google" id="ProtNLM"/>
    </source>
</evidence>
<dbReference type="Proteomes" id="UP000184513">
    <property type="component" value="Unassembled WGS sequence"/>
</dbReference>
<gene>
    <name evidence="2" type="ORF">SAMN04488057_104193</name>
</gene>
<proteinExistence type="predicted"/>